<accession>A0A9K3CZ32</accession>
<evidence type="ECO:0000313" key="2">
    <source>
        <dbReference type="EMBL" id="GIQ84304.1"/>
    </source>
</evidence>
<organism evidence="2 3">
    <name type="scientific">Kipferlia bialata</name>
    <dbReference type="NCBI Taxonomy" id="797122"/>
    <lineage>
        <taxon>Eukaryota</taxon>
        <taxon>Metamonada</taxon>
        <taxon>Carpediemonas-like organisms</taxon>
        <taxon>Kipferlia</taxon>
    </lineage>
</organism>
<sequence length="57" mass="6031">MIRLSTLLVAVLLVAGVLSDTLAGYDVDAVLRQELEAYTQGGATTSVTDLYRVTASE</sequence>
<proteinExistence type="predicted"/>
<comment type="caution">
    <text evidence="2">The sequence shown here is derived from an EMBL/GenBank/DDBJ whole genome shotgun (WGS) entry which is preliminary data.</text>
</comment>
<protein>
    <submittedName>
        <fullName evidence="2">Uncharacterized protein</fullName>
    </submittedName>
</protein>
<evidence type="ECO:0000256" key="1">
    <source>
        <dbReference type="SAM" id="SignalP"/>
    </source>
</evidence>
<keyword evidence="1" id="KW-0732">Signal</keyword>
<evidence type="ECO:0000313" key="3">
    <source>
        <dbReference type="Proteomes" id="UP000265618"/>
    </source>
</evidence>
<dbReference type="EMBL" id="BDIP01001388">
    <property type="protein sequence ID" value="GIQ84304.1"/>
    <property type="molecule type" value="Genomic_DNA"/>
</dbReference>
<gene>
    <name evidence="2" type="ORF">KIPB_005767</name>
</gene>
<dbReference type="AlphaFoldDB" id="A0A9K3CZ32"/>
<keyword evidence="3" id="KW-1185">Reference proteome</keyword>
<feature type="chain" id="PRO_5039936619" evidence="1">
    <location>
        <begin position="20"/>
        <end position="57"/>
    </location>
</feature>
<dbReference type="Proteomes" id="UP000265618">
    <property type="component" value="Unassembled WGS sequence"/>
</dbReference>
<reference evidence="2 3" key="1">
    <citation type="journal article" date="2018" name="PLoS ONE">
        <title>The draft genome of Kipferlia bialata reveals reductive genome evolution in fornicate parasites.</title>
        <authorList>
            <person name="Tanifuji G."/>
            <person name="Takabayashi S."/>
            <person name="Kume K."/>
            <person name="Takagi M."/>
            <person name="Nakayama T."/>
            <person name="Kamikawa R."/>
            <person name="Inagaki Y."/>
            <person name="Hashimoto T."/>
        </authorList>
    </citation>
    <scope>NUCLEOTIDE SEQUENCE [LARGE SCALE GENOMIC DNA]</scope>
    <source>
        <strain evidence="2">NY0173</strain>
    </source>
</reference>
<feature type="non-terminal residue" evidence="2">
    <location>
        <position position="1"/>
    </location>
</feature>
<name>A0A9K3CZ32_9EUKA</name>
<feature type="signal peptide" evidence="1">
    <location>
        <begin position="1"/>
        <end position="19"/>
    </location>
</feature>